<organism evidence="3 4">
    <name type="scientific">Exophiala bonariae</name>
    <dbReference type="NCBI Taxonomy" id="1690606"/>
    <lineage>
        <taxon>Eukaryota</taxon>
        <taxon>Fungi</taxon>
        <taxon>Dikarya</taxon>
        <taxon>Ascomycota</taxon>
        <taxon>Pezizomycotina</taxon>
        <taxon>Eurotiomycetes</taxon>
        <taxon>Chaetothyriomycetidae</taxon>
        <taxon>Chaetothyriales</taxon>
        <taxon>Herpotrichiellaceae</taxon>
        <taxon>Exophiala</taxon>
    </lineage>
</organism>
<evidence type="ECO:0000313" key="4">
    <source>
        <dbReference type="Proteomes" id="UP001358417"/>
    </source>
</evidence>
<dbReference type="InterPro" id="IPR058645">
    <property type="entry name" value="NTF2-like_dom_7"/>
</dbReference>
<evidence type="ECO:0000313" key="3">
    <source>
        <dbReference type="EMBL" id="KAK5051619.1"/>
    </source>
</evidence>
<name>A0AAV9NC23_9EURO</name>
<gene>
    <name evidence="3" type="ORF">LTR84_003271</name>
</gene>
<sequence length="392" mass="40695">MQVFSVALPLAALVSGIYAAPGWESAPAGDACLAAVTGTAALGDAGLRAFHCKSYLATTVTPAPVVETVTITADGAGKDGWKRGTVIVCPNEVPNYASACDDAHYTSACSKFGFTNIITTTVAAPTTTKTVWVKPTGGVVVSGTTCPAAGTVTKTVSGSAWGGKETVTVSVPLSGSATVITKTVTVSGAYGSHTVPTVTVSGTCTAPSHYTTTTVTTTTTSAVPSKCVVTDALASDLVDGFITLLEFTDYKQPPNSTFPPPGRGYKIDVSNKILNDKFQDISDSINFMAGIPLGSITFPSKGAFDAGQGSQPEVTVKTLNLWHDCTTITWRWVITSTTFPVVGINRFTVGDDGKFIRNYAEFDSGAWLQSFRQVCAINGPPTPLPIDSFATK</sequence>
<evidence type="ECO:0000259" key="2">
    <source>
        <dbReference type="Pfam" id="PF26534"/>
    </source>
</evidence>
<dbReference type="RefSeq" id="XP_064705846.1">
    <property type="nucleotide sequence ID" value="XM_064846866.1"/>
</dbReference>
<dbReference type="Pfam" id="PF26534">
    <property type="entry name" value="NTF2_7"/>
    <property type="match status" value="1"/>
</dbReference>
<keyword evidence="1" id="KW-0732">Signal</keyword>
<feature type="signal peptide" evidence="1">
    <location>
        <begin position="1"/>
        <end position="19"/>
    </location>
</feature>
<keyword evidence="4" id="KW-1185">Reference proteome</keyword>
<protein>
    <recommendedName>
        <fullName evidence="2">NTF2-like domain-containing protein</fullName>
    </recommendedName>
</protein>
<reference evidence="3 4" key="1">
    <citation type="submission" date="2023-08" db="EMBL/GenBank/DDBJ databases">
        <title>Black Yeasts Isolated from many extreme environments.</title>
        <authorList>
            <person name="Coleine C."/>
            <person name="Stajich J.E."/>
            <person name="Selbmann L."/>
        </authorList>
    </citation>
    <scope>NUCLEOTIDE SEQUENCE [LARGE SCALE GENOMIC DNA]</scope>
    <source>
        <strain evidence="3 4">CCFEE 5792</strain>
    </source>
</reference>
<dbReference type="GeneID" id="89971465"/>
<dbReference type="Proteomes" id="UP001358417">
    <property type="component" value="Unassembled WGS sequence"/>
</dbReference>
<feature type="domain" description="NTF2-like" evidence="2">
    <location>
        <begin position="228"/>
        <end position="371"/>
    </location>
</feature>
<comment type="caution">
    <text evidence="3">The sequence shown here is derived from an EMBL/GenBank/DDBJ whole genome shotgun (WGS) entry which is preliminary data.</text>
</comment>
<feature type="chain" id="PRO_5043888898" description="NTF2-like domain-containing protein" evidence="1">
    <location>
        <begin position="20"/>
        <end position="392"/>
    </location>
</feature>
<evidence type="ECO:0000256" key="1">
    <source>
        <dbReference type="SAM" id="SignalP"/>
    </source>
</evidence>
<accession>A0AAV9NC23</accession>
<dbReference type="EMBL" id="JAVRRD010000015">
    <property type="protein sequence ID" value="KAK5051619.1"/>
    <property type="molecule type" value="Genomic_DNA"/>
</dbReference>
<proteinExistence type="predicted"/>
<dbReference type="AlphaFoldDB" id="A0AAV9NC23"/>